<sequence>MFRIQCPAIVAFVVTFLGAILSFTCIPVTTKDASVQSAHQGGSKAGVFDLKAITRLLLLPRVLPVFLVKVISGFPAGLFLVMFSIISMDFFQLEAAQAGYLMSFIGILQMALMSNVLHFCLLVPGLVFSLCTLNVVTDSMLTKAVSAADTGTMLGLSASVQPLVRTVGPTLGGLLYRSYGVSIFGHVQFMVNLLVLLVLWRKPLSQKKDKVR</sequence>
<evidence type="ECO:0000313" key="4">
    <source>
        <dbReference type="Proteomes" id="UP001488838"/>
    </source>
</evidence>
<name>A0AAW0HJX5_MYOGA</name>
<dbReference type="AlphaFoldDB" id="A0AAW0HJX5"/>
<dbReference type="InterPro" id="IPR036259">
    <property type="entry name" value="MFS_trans_sf"/>
</dbReference>
<keyword evidence="2" id="KW-1133">Transmembrane helix</keyword>
<dbReference type="GO" id="GO:0005635">
    <property type="term" value="C:nuclear envelope"/>
    <property type="evidence" value="ECO:0007669"/>
    <property type="project" value="TreeGrafter"/>
</dbReference>
<reference evidence="3 4" key="1">
    <citation type="journal article" date="2023" name="bioRxiv">
        <title>Conserved and derived expression patterns and positive selection on dental genes reveal complex evolutionary context of ever-growing rodent molars.</title>
        <authorList>
            <person name="Calamari Z.T."/>
            <person name="Song A."/>
            <person name="Cohen E."/>
            <person name="Akter M."/>
            <person name="Roy R.D."/>
            <person name="Hallikas O."/>
            <person name="Christensen M.M."/>
            <person name="Li P."/>
            <person name="Marangoni P."/>
            <person name="Jernvall J."/>
            <person name="Klein O.D."/>
        </authorList>
    </citation>
    <scope>NUCLEOTIDE SEQUENCE [LARGE SCALE GENOMIC DNA]</scope>
    <source>
        <strain evidence="3">V071</strain>
    </source>
</reference>
<feature type="transmembrane region" description="Helical" evidence="2">
    <location>
        <begin position="66"/>
        <end position="86"/>
    </location>
</feature>
<evidence type="ECO:0000256" key="1">
    <source>
        <dbReference type="ARBA" id="ARBA00004141"/>
    </source>
</evidence>
<dbReference type="Proteomes" id="UP001488838">
    <property type="component" value="Unassembled WGS sequence"/>
</dbReference>
<evidence type="ECO:0008006" key="5">
    <source>
        <dbReference type="Google" id="ProtNLM"/>
    </source>
</evidence>
<keyword evidence="4" id="KW-1185">Reference proteome</keyword>
<feature type="transmembrane region" description="Helical" evidence="2">
    <location>
        <begin position="98"/>
        <end position="127"/>
    </location>
</feature>
<gene>
    <name evidence="3" type="ORF">U0070_015194</name>
</gene>
<keyword evidence="2" id="KW-0812">Transmembrane</keyword>
<feature type="transmembrane region" description="Helical" evidence="2">
    <location>
        <begin position="179"/>
        <end position="200"/>
    </location>
</feature>
<comment type="caution">
    <text evidence="3">The sequence shown here is derived from an EMBL/GenBank/DDBJ whole genome shotgun (WGS) entry which is preliminary data.</text>
</comment>
<dbReference type="EMBL" id="JBBHLL010000432">
    <property type="protein sequence ID" value="KAK7803124.1"/>
    <property type="molecule type" value="Genomic_DNA"/>
</dbReference>
<comment type="subcellular location">
    <subcellularLocation>
        <location evidence="1">Membrane</location>
        <topology evidence="1">Multi-pass membrane protein</topology>
    </subcellularLocation>
</comment>
<dbReference type="GO" id="GO:0016020">
    <property type="term" value="C:membrane"/>
    <property type="evidence" value="ECO:0007669"/>
    <property type="project" value="UniProtKB-SubCell"/>
</dbReference>
<organism evidence="3 4">
    <name type="scientific">Myodes glareolus</name>
    <name type="common">Bank vole</name>
    <name type="synonym">Clethrionomys glareolus</name>
    <dbReference type="NCBI Taxonomy" id="447135"/>
    <lineage>
        <taxon>Eukaryota</taxon>
        <taxon>Metazoa</taxon>
        <taxon>Chordata</taxon>
        <taxon>Craniata</taxon>
        <taxon>Vertebrata</taxon>
        <taxon>Euteleostomi</taxon>
        <taxon>Mammalia</taxon>
        <taxon>Eutheria</taxon>
        <taxon>Euarchontoglires</taxon>
        <taxon>Glires</taxon>
        <taxon>Rodentia</taxon>
        <taxon>Myomorpha</taxon>
        <taxon>Muroidea</taxon>
        <taxon>Cricetidae</taxon>
        <taxon>Arvicolinae</taxon>
        <taxon>Myodes</taxon>
    </lineage>
</organism>
<accession>A0AAW0HJX5</accession>
<evidence type="ECO:0000256" key="2">
    <source>
        <dbReference type="SAM" id="Phobius"/>
    </source>
</evidence>
<keyword evidence="2" id="KW-0472">Membrane</keyword>
<dbReference type="Gene3D" id="1.20.1250.20">
    <property type="entry name" value="MFS general substrate transporter like domains"/>
    <property type="match status" value="1"/>
</dbReference>
<evidence type="ECO:0000313" key="3">
    <source>
        <dbReference type="EMBL" id="KAK7803124.1"/>
    </source>
</evidence>
<dbReference type="PANTHER" id="PTHR24002:SF3">
    <property type="entry name" value="SOLUTE CARRIER FAMILY 22 MEMBER 18"/>
    <property type="match status" value="1"/>
</dbReference>
<dbReference type="PANTHER" id="PTHR24002">
    <property type="entry name" value="SOLUTE CARRIER FAMILY 22 MEMBER 18"/>
    <property type="match status" value="1"/>
</dbReference>
<proteinExistence type="predicted"/>
<dbReference type="SUPFAM" id="SSF103473">
    <property type="entry name" value="MFS general substrate transporter"/>
    <property type="match status" value="1"/>
</dbReference>
<protein>
    <recommendedName>
        <fullName evidence="5">Solute carrier family 22 member 18</fullName>
    </recommendedName>
</protein>